<accession>A0A9E2W8L2</accession>
<gene>
    <name evidence="3" type="ORF">KTO63_16145</name>
</gene>
<dbReference type="AlphaFoldDB" id="A0A9E2W8L2"/>
<keyword evidence="1" id="KW-0812">Transmembrane</keyword>
<comment type="caution">
    <text evidence="3">The sequence shown here is derived from an EMBL/GenBank/DDBJ whole genome shotgun (WGS) entry which is preliminary data.</text>
</comment>
<dbReference type="EMBL" id="JAHSPG010000013">
    <property type="protein sequence ID" value="MBV4358696.1"/>
    <property type="molecule type" value="Genomic_DNA"/>
</dbReference>
<organism evidence="3 4">
    <name type="scientific">Pinibacter aurantiacus</name>
    <dbReference type="NCBI Taxonomy" id="2851599"/>
    <lineage>
        <taxon>Bacteria</taxon>
        <taxon>Pseudomonadati</taxon>
        <taxon>Bacteroidota</taxon>
        <taxon>Chitinophagia</taxon>
        <taxon>Chitinophagales</taxon>
        <taxon>Chitinophagaceae</taxon>
        <taxon>Pinibacter</taxon>
    </lineage>
</organism>
<evidence type="ECO:0000259" key="2">
    <source>
        <dbReference type="Pfam" id="PF04239"/>
    </source>
</evidence>
<keyword evidence="1" id="KW-0472">Membrane</keyword>
<dbReference type="Pfam" id="PF04239">
    <property type="entry name" value="DUF421"/>
    <property type="match status" value="1"/>
</dbReference>
<keyword evidence="1" id="KW-1133">Transmembrane helix</keyword>
<protein>
    <submittedName>
        <fullName evidence="3">DUF421 domain-containing protein</fullName>
    </submittedName>
</protein>
<name>A0A9E2W8L2_9BACT</name>
<dbReference type="PANTHER" id="PTHR34582">
    <property type="entry name" value="UPF0702 TRANSMEMBRANE PROTEIN YCAP"/>
    <property type="match status" value="1"/>
</dbReference>
<reference evidence="3" key="1">
    <citation type="submission" date="2021-06" db="EMBL/GenBank/DDBJ databases">
        <authorList>
            <person name="Huq M.A."/>
        </authorList>
    </citation>
    <scope>NUCLEOTIDE SEQUENCE</scope>
    <source>
        <strain evidence="3">MAH-26</strain>
    </source>
</reference>
<feature type="transmembrane region" description="Helical" evidence="1">
    <location>
        <begin position="20"/>
        <end position="38"/>
    </location>
</feature>
<evidence type="ECO:0000313" key="4">
    <source>
        <dbReference type="Proteomes" id="UP000812270"/>
    </source>
</evidence>
<evidence type="ECO:0000313" key="3">
    <source>
        <dbReference type="EMBL" id="MBV4358696.1"/>
    </source>
</evidence>
<dbReference type="InterPro" id="IPR007353">
    <property type="entry name" value="DUF421"/>
</dbReference>
<sequence>MHILLELFGEGKDLSSLQMSMRSLVVFIIALILIRLAGIRAFGKHSSFDNVVTIMLGAVLSRVVVGASDFLPTVAASATLVIMHRIIGRLTIKPSLFSKWVKGERTILFDNGSFLQGNMKKSQISVDDMQETIRKKLNQESFDNIKKIYAERDGSISIIVQQHKKE</sequence>
<dbReference type="Proteomes" id="UP000812270">
    <property type="component" value="Unassembled WGS sequence"/>
</dbReference>
<feature type="domain" description="YetF C-terminal" evidence="2">
    <location>
        <begin position="95"/>
        <end position="163"/>
    </location>
</feature>
<keyword evidence="4" id="KW-1185">Reference proteome</keyword>
<evidence type="ECO:0000256" key="1">
    <source>
        <dbReference type="SAM" id="Phobius"/>
    </source>
</evidence>
<dbReference type="PANTHER" id="PTHR34582:SF6">
    <property type="entry name" value="UPF0702 TRANSMEMBRANE PROTEIN YCAP"/>
    <property type="match status" value="1"/>
</dbReference>
<proteinExistence type="predicted"/>
<dbReference type="RefSeq" id="WP_217792420.1">
    <property type="nucleotide sequence ID" value="NZ_JAHSPG010000013.1"/>
</dbReference>